<feature type="transmembrane region" description="Helical" evidence="6">
    <location>
        <begin position="396"/>
        <end position="413"/>
    </location>
</feature>
<evidence type="ECO:0000256" key="6">
    <source>
        <dbReference type="SAM" id="Phobius"/>
    </source>
</evidence>
<evidence type="ECO:0000256" key="2">
    <source>
        <dbReference type="ARBA" id="ARBA00022475"/>
    </source>
</evidence>
<dbReference type="EMBL" id="LGGX01000002">
    <property type="protein sequence ID" value="KUK87807.1"/>
    <property type="molecule type" value="Genomic_DNA"/>
</dbReference>
<protein>
    <submittedName>
        <fullName evidence="8">Efflux transporter, HAE3 family</fullName>
    </submittedName>
</protein>
<evidence type="ECO:0000256" key="3">
    <source>
        <dbReference type="ARBA" id="ARBA00022692"/>
    </source>
</evidence>
<feature type="transmembrane region" description="Helical" evidence="6">
    <location>
        <begin position="18"/>
        <end position="35"/>
    </location>
</feature>
<feature type="transmembrane region" description="Helical" evidence="6">
    <location>
        <begin position="643"/>
        <end position="661"/>
    </location>
</feature>
<evidence type="ECO:0000313" key="8">
    <source>
        <dbReference type="EMBL" id="KUK87807.1"/>
    </source>
</evidence>
<dbReference type="SUPFAM" id="SSF82866">
    <property type="entry name" value="Multidrug efflux transporter AcrB transmembrane domain"/>
    <property type="match status" value="2"/>
</dbReference>
<evidence type="ECO:0000256" key="1">
    <source>
        <dbReference type="ARBA" id="ARBA00004651"/>
    </source>
</evidence>
<keyword evidence="2" id="KW-1003">Cell membrane</keyword>
<organism evidence="8 9">
    <name type="scientific">candidate division TA06 bacterium 34_109</name>
    <dbReference type="NCBI Taxonomy" id="1635277"/>
    <lineage>
        <taxon>Bacteria</taxon>
        <taxon>Bacteria division TA06</taxon>
    </lineage>
</organism>
<dbReference type="InterPro" id="IPR004869">
    <property type="entry name" value="MMPL_dom"/>
</dbReference>
<feature type="transmembrane region" description="Helical" evidence="6">
    <location>
        <begin position="616"/>
        <end position="637"/>
    </location>
</feature>
<proteinExistence type="predicted"/>
<dbReference type="Proteomes" id="UP000053467">
    <property type="component" value="Unassembled WGS sequence"/>
</dbReference>
<evidence type="ECO:0000259" key="7">
    <source>
        <dbReference type="PROSITE" id="PS50156"/>
    </source>
</evidence>
<dbReference type="AlphaFoldDB" id="A0A124G0L4"/>
<comment type="caution">
    <text evidence="8">The sequence shown here is derived from an EMBL/GenBank/DDBJ whole genome shotgun (WGS) entry which is preliminary data.</text>
</comment>
<dbReference type="PANTHER" id="PTHR33406:SF13">
    <property type="entry name" value="MEMBRANE PROTEIN YDFJ"/>
    <property type="match status" value="1"/>
</dbReference>
<feature type="domain" description="SSD" evidence="7">
    <location>
        <begin position="243"/>
        <end position="366"/>
    </location>
</feature>
<feature type="transmembrane region" description="Helical" evidence="6">
    <location>
        <begin position="217"/>
        <end position="233"/>
    </location>
</feature>
<comment type="subcellular location">
    <subcellularLocation>
        <location evidence="1">Cell membrane</location>
        <topology evidence="1">Multi-pass membrane protein</topology>
    </subcellularLocation>
</comment>
<feature type="transmembrane region" description="Helical" evidence="6">
    <location>
        <begin position="341"/>
        <end position="366"/>
    </location>
</feature>
<dbReference type="InterPro" id="IPR050545">
    <property type="entry name" value="Mycobact_MmpL"/>
</dbReference>
<dbReference type="PANTHER" id="PTHR33406">
    <property type="entry name" value="MEMBRANE PROTEIN MJ1562-RELATED"/>
    <property type="match status" value="1"/>
</dbReference>
<dbReference type="Gene3D" id="1.20.1640.10">
    <property type="entry name" value="Multidrug efflux transporter AcrB transmembrane domain"/>
    <property type="match status" value="2"/>
</dbReference>
<feature type="transmembrane region" description="Helical" evidence="6">
    <location>
        <begin position="266"/>
        <end position="287"/>
    </location>
</feature>
<feature type="transmembrane region" description="Helical" evidence="6">
    <location>
        <begin position="240"/>
        <end position="260"/>
    </location>
</feature>
<evidence type="ECO:0000256" key="5">
    <source>
        <dbReference type="ARBA" id="ARBA00023136"/>
    </source>
</evidence>
<dbReference type="InterPro" id="IPR001036">
    <property type="entry name" value="Acrflvin-R"/>
</dbReference>
<name>A0A124G0L4_UNCT6</name>
<dbReference type="GO" id="GO:0022857">
    <property type="term" value="F:transmembrane transporter activity"/>
    <property type="evidence" value="ECO:0007669"/>
    <property type="project" value="InterPro"/>
</dbReference>
<feature type="domain" description="SSD" evidence="7">
    <location>
        <begin position="580"/>
        <end position="738"/>
    </location>
</feature>
<keyword evidence="5 6" id="KW-0472">Membrane</keyword>
<dbReference type="GO" id="GO:0005886">
    <property type="term" value="C:plasma membrane"/>
    <property type="evidence" value="ECO:0007669"/>
    <property type="project" value="UniProtKB-SubCell"/>
</dbReference>
<evidence type="ECO:0000313" key="9">
    <source>
        <dbReference type="Proteomes" id="UP000053467"/>
    </source>
</evidence>
<gene>
    <name evidence="8" type="ORF">XE03_0326</name>
</gene>
<dbReference type="Pfam" id="PF03176">
    <property type="entry name" value="MMPL"/>
    <property type="match status" value="2"/>
</dbReference>
<feature type="transmembrane region" description="Helical" evidence="6">
    <location>
        <begin position="588"/>
        <end position="609"/>
    </location>
</feature>
<evidence type="ECO:0000256" key="4">
    <source>
        <dbReference type="ARBA" id="ARBA00022989"/>
    </source>
</evidence>
<feature type="transmembrane region" description="Helical" evidence="6">
    <location>
        <begin position="308"/>
        <end position="335"/>
    </location>
</feature>
<feature type="transmembrane region" description="Helical" evidence="6">
    <location>
        <begin position="713"/>
        <end position="736"/>
    </location>
</feature>
<keyword evidence="3 6" id="KW-0812">Transmembrane</keyword>
<feature type="transmembrane region" description="Helical" evidence="6">
    <location>
        <begin position="688"/>
        <end position="707"/>
    </location>
</feature>
<keyword evidence="4 6" id="KW-1133">Transmembrane helix</keyword>
<sequence>MVSQRGKGMERIVKNNKLVILTTLIFTLTMGFFTLKIKINPDVTDYLPESDTVVKNFNKIGRDYGGSLTGFLVYESDKIFDERSLLEVKRLSEEMEKVEGINLVSSISNLVDIKSKDDDIRIEKVISFDSLKDEKYLSEKEKFFKSDNFYKGKFLSEDGKKSLIILFFDDDCDQQKVCAEIKNIVKKSELKGKIYYGGLPFLFEEIGTLIVKDLTKLLVPCILIMVIILSISFKSVEGVLIPLFNSLISIISVAGIMSILKVKVTIISNIIPIILLAVGSAYSIHFISKVYELESEGKNRKEAIEESLKVIFLPISLAALTTFIGFISFVGGSYLVMIREFGIFTAVGVLVSFFLSVTFTPSLMIITKKSRSVVNSEKENDRFVEIVDKIIKYKKMLVTLSVTLSIVSLIFLPKISRSADIIEYFKRGSEFRKSNDIIEKDFNGSSRFLIIAGGNMNSVKNLKKVEEVETFIKDSLGLNNTNSIIQVIKRTNKIIEGKEQLPENDEKLSNLYFLIEGEKSLDRLIKPDKSETVLEVSFQDGLSLERVRKLQEKIEEKVKMVNGDLNFSITGMPSVYIRLDKSILKSTIVSTFLSLGLIFILLSFIFRSLIKGVKGILPIFFTIIMVYGIMSLTRISLDIATNLIGSIAIGIGIDYSIHYLLRLNSELKNNKDFNVATKNTLLTTGRAILTNVFTVSAGFAVLIFSELKPLSNFGFLIMLTMLLAGFSTIVIFSVSITKKERK</sequence>
<dbReference type="PROSITE" id="PS50156">
    <property type="entry name" value="SSD"/>
    <property type="match status" value="2"/>
</dbReference>
<dbReference type="PRINTS" id="PR00702">
    <property type="entry name" value="ACRIFLAVINRP"/>
</dbReference>
<reference evidence="9" key="1">
    <citation type="journal article" date="2015" name="MBio">
        <title>Genome-Resolved Metagenomic Analysis Reveals Roles for Candidate Phyla and Other Microbial Community Members in Biogeochemical Transformations in Oil Reservoirs.</title>
        <authorList>
            <person name="Hu P."/>
            <person name="Tom L."/>
            <person name="Singh A."/>
            <person name="Thomas B.C."/>
            <person name="Baker B.J."/>
            <person name="Piceno Y.M."/>
            <person name="Andersen G.L."/>
            <person name="Banfield J.F."/>
        </authorList>
    </citation>
    <scope>NUCLEOTIDE SEQUENCE [LARGE SCALE GENOMIC DNA]</scope>
</reference>
<accession>A0A124G0L4</accession>
<dbReference type="InterPro" id="IPR000731">
    <property type="entry name" value="SSD"/>
</dbReference>